<dbReference type="Pfam" id="PF13304">
    <property type="entry name" value="AAA_21"/>
    <property type="match status" value="1"/>
</dbReference>
<comment type="caution">
    <text evidence="2">The sequence shown here is derived from an EMBL/GenBank/DDBJ whole genome shotgun (WGS) entry which is preliminary data.</text>
</comment>
<dbReference type="PANTHER" id="PTHR43581">
    <property type="entry name" value="ATP/GTP PHOSPHATASE"/>
    <property type="match status" value="1"/>
</dbReference>
<dbReference type="AlphaFoldDB" id="A0AAW9PQ82"/>
<dbReference type="PANTHER" id="PTHR43581:SF2">
    <property type="entry name" value="EXCINUCLEASE ATPASE SUBUNIT"/>
    <property type="match status" value="1"/>
</dbReference>
<reference evidence="2" key="1">
    <citation type="submission" date="2024-01" db="EMBL/GenBank/DDBJ databases">
        <title>Bank of Algae and Cyanobacteria of the Azores (BACA) strain genomes.</title>
        <authorList>
            <person name="Luz R."/>
            <person name="Cordeiro R."/>
            <person name="Fonseca A."/>
            <person name="Goncalves V."/>
        </authorList>
    </citation>
    <scope>NUCLEOTIDE SEQUENCE</scope>
    <source>
        <strain evidence="2">BACA0141</strain>
    </source>
</reference>
<dbReference type="PIRSF" id="PIRSF029347">
    <property type="entry name" value="RecF"/>
    <property type="match status" value="1"/>
</dbReference>
<sequence>MLKRLYIDNFRCLVNFELSFDSINLLLGGNGAGKSTIFDVLWRLQAFIRGNKVDSIFFAIQCTRWQTSPIQSFELEIEGNGGNYKYELAIWHDREKYRCRVQHERLWFNNQQLLECDQSGKVQIYRDDHSKSAEYSLDLSQSILPLLMAEDHNTKLTWFKQRLERLMIIQVNPSGMIDGSNSVEMRLNPNMSNYASWYRYLSQDQGKIFELRDKLKEVLEGFDSFKFVDFGSQNYVLKVNFLEDSNTKKHEYQLSELSDGQRTLIALYTLICSTQSEDYTLCIDEPENFLALPEIQPWLNLVYDLCSEKKLQVLLISHHPKLINYLALSVGYWFTRQANTPVRVKKISKDDNDTGLPMSELVERGWLYDPA</sequence>
<dbReference type="InterPro" id="IPR027417">
    <property type="entry name" value="P-loop_NTPase"/>
</dbReference>
<dbReference type="InterPro" id="IPR051396">
    <property type="entry name" value="Bact_Antivir_Def_Nuclease"/>
</dbReference>
<evidence type="ECO:0000259" key="1">
    <source>
        <dbReference type="Pfam" id="PF13304"/>
    </source>
</evidence>
<name>A0AAW9PQ82_9CYAN</name>
<organism evidence="2 3">
    <name type="scientific">Tumidithrix elongata BACA0141</name>
    <dbReference type="NCBI Taxonomy" id="2716417"/>
    <lineage>
        <taxon>Bacteria</taxon>
        <taxon>Bacillati</taxon>
        <taxon>Cyanobacteriota</taxon>
        <taxon>Cyanophyceae</taxon>
        <taxon>Pseudanabaenales</taxon>
        <taxon>Pseudanabaenaceae</taxon>
        <taxon>Tumidithrix</taxon>
        <taxon>Tumidithrix elongata</taxon>
    </lineage>
</organism>
<dbReference type="Gene3D" id="3.40.50.300">
    <property type="entry name" value="P-loop containing nucleotide triphosphate hydrolases"/>
    <property type="match status" value="1"/>
</dbReference>
<keyword evidence="3" id="KW-1185">Reference proteome</keyword>
<keyword evidence="2" id="KW-0547">Nucleotide-binding</keyword>
<dbReference type="EMBL" id="JAZBJZ010000004">
    <property type="protein sequence ID" value="MEE3715505.1"/>
    <property type="molecule type" value="Genomic_DNA"/>
</dbReference>
<dbReference type="GO" id="GO:0016887">
    <property type="term" value="F:ATP hydrolysis activity"/>
    <property type="evidence" value="ECO:0007669"/>
    <property type="project" value="InterPro"/>
</dbReference>
<feature type="domain" description="ATPase AAA-type core" evidence="1">
    <location>
        <begin position="23"/>
        <end position="324"/>
    </location>
</feature>
<gene>
    <name evidence="2" type="ORF">V2H45_01960</name>
</gene>
<dbReference type="SUPFAM" id="SSF52540">
    <property type="entry name" value="P-loop containing nucleoside triphosphate hydrolases"/>
    <property type="match status" value="1"/>
</dbReference>
<proteinExistence type="predicted"/>
<dbReference type="GO" id="GO:0005524">
    <property type="term" value="F:ATP binding"/>
    <property type="evidence" value="ECO:0007669"/>
    <property type="project" value="UniProtKB-KW"/>
</dbReference>
<accession>A0AAW9PQ82</accession>
<evidence type="ECO:0000313" key="3">
    <source>
        <dbReference type="Proteomes" id="UP001333818"/>
    </source>
</evidence>
<dbReference type="InterPro" id="IPR014555">
    <property type="entry name" value="RecF-like"/>
</dbReference>
<protein>
    <submittedName>
        <fullName evidence="2">ATP-binding protein</fullName>
    </submittedName>
</protein>
<dbReference type="RefSeq" id="WP_330481928.1">
    <property type="nucleotide sequence ID" value="NZ_JAZBJZ010000004.1"/>
</dbReference>
<keyword evidence="2" id="KW-0067">ATP-binding</keyword>
<dbReference type="InterPro" id="IPR003959">
    <property type="entry name" value="ATPase_AAA_core"/>
</dbReference>
<evidence type="ECO:0000313" key="2">
    <source>
        <dbReference type="EMBL" id="MEE3715505.1"/>
    </source>
</evidence>
<dbReference type="Proteomes" id="UP001333818">
    <property type="component" value="Unassembled WGS sequence"/>
</dbReference>